<keyword evidence="2" id="KW-1185">Reference proteome</keyword>
<evidence type="ECO:0008006" key="3">
    <source>
        <dbReference type="Google" id="ProtNLM"/>
    </source>
</evidence>
<sequence>MDADLAAVSSDLKSVAVRSIHHMAGGSRAEFDDVVHPDGFTRERKAAPPSARGEGPAAFYELACWLRAAIEDLSYEIHHAVTEGDLVAVSSTMRGRHTGTIVFYGGQAEVTQAFAPTGKTFAITQSHWFRMKDGKIIEHWANRDDLGMARQLGWVPPTPLYLMRCARLKRQARKRLPV</sequence>
<dbReference type="Pfam" id="PF07366">
    <property type="entry name" value="SnoaL"/>
    <property type="match status" value="1"/>
</dbReference>
<dbReference type="EMBL" id="BAABIC010000009">
    <property type="protein sequence ID" value="GAA4692156.1"/>
    <property type="molecule type" value="Genomic_DNA"/>
</dbReference>
<dbReference type="Gene3D" id="3.10.450.50">
    <property type="match status" value="1"/>
</dbReference>
<name>A0ABP8WR15_9PSEU</name>
<evidence type="ECO:0000313" key="2">
    <source>
        <dbReference type="Proteomes" id="UP001500325"/>
    </source>
</evidence>
<accession>A0ABP8WR15</accession>
<organism evidence="1 2">
    <name type="scientific">Pseudonocardia yuanmonensis</name>
    <dbReference type="NCBI Taxonomy" id="1095914"/>
    <lineage>
        <taxon>Bacteria</taxon>
        <taxon>Bacillati</taxon>
        <taxon>Actinomycetota</taxon>
        <taxon>Actinomycetes</taxon>
        <taxon>Pseudonocardiales</taxon>
        <taxon>Pseudonocardiaceae</taxon>
        <taxon>Pseudonocardia</taxon>
    </lineage>
</organism>
<dbReference type="SUPFAM" id="SSF54427">
    <property type="entry name" value="NTF2-like"/>
    <property type="match status" value="1"/>
</dbReference>
<comment type="caution">
    <text evidence="1">The sequence shown here is derived from an EMBL/GenBank/DDBJ whole genome shotgun (WGS) entry which is preliminary data.</text>
</comment>
<dbReference type="Proteomes" id="UP001500325">
    <property type="component" value="Unassembled WGS sequence"/>
</dbReference>
<dbReference type="InterPro" id="IPR032710">
    <property type="entry name" value="NTF2-like_dom_sf"/>
</dbReference>
<proteinExistence type="predicted"/>
<dbReference type="RefSeq" id="WP_345381258.1">
    <property type="nucleotide sequence ID" value="NZ_BAABIC010000009.1"/>
</dbReference>
<evidence type="ECO:0000313" key="1">
    <source>
        <dbReference type="EMBL" id="GAA4692156.1"/>
    </source>
</evidence>
<gene>
    <name evidence="1" type="ORF">GCM10023215_31550</name>
</gene>
<dbReference type="InterPro" id="IPR009959">
    <property type="entry name" value="Cyclase_SnoaL-like"/>
</dbReference>
<protein>
    <recommendedName>
        <fullName evidence="3">Ester cyclase</fullName>
    </recommendedName>
</protein>
<reference evidence="2" key="1">
    <citation type="journal article" date="2019" name="Int. J. Syst. Evol. Microbiol.">
        <title>The Global Catalogue of Microorganisms (GCM) 10K type strain sequencing project: providing services to taxonomists for standard genome sequencing and annotation.</title>
        <authorList>
            <consortium name="The Broad Institute Genomics Platform"/>
            <consortium name="The Broad Institute Genome Sequencing Center for Infectious Disease"/>
            <person name="Wu L."/>
            <person name="Ma J."/>
        </authorList>
    </citation>
    <scope>NUCLEOTIDE SEQUENCE [LARGE SCALE GENOMIC DNA]</scope>
    <source>
        <strain evidence="2">JCM 18055</strain>
    </source>
</reference>